<feature type="signal peptide" evidence="2">
    <location>
        <begin position="1"/>
        <end position="25"/>
    </location>
</feature>
<keyword evidence="2" id="KW-0732">Signal</keyword>
<evidence type="ECO:0000256" key="2">
    <source>
        <dbReference type="SAM" id="SignalP"/>
    </source>
</evidence>
<feature type="region of interest" description="Disordered" evidence="1">
    <location>
        <begin position="29"/>
        <end position="51"/>
    </location>
</feature>
<sequence>MVRYPTKQHIVSIVFLLLLTSTVFFQPPNHNAKSETPNETSPPTNNISNEIHSDKNIATDQTPDIEIVPTPTFAFRTLSLFDDETQKMIESNLPKSIQSSMLNNNSSINCIDVARNDAAQAELGLIDMVSYFKERYNVINNKQVYSVDFCQTETGEKFVYVYIYGCAGGGCSSGYVYSIHSDDGVLGSEISLNEGQQGPYTGCSLLGYYLPSNILFKCSAGDVISTFSGLLTIDVNSKQSQYLHYCKLIRDNNLDIHNPRYTCETNI</sequence>
<evidence type="ECO:0000256" key="1">
    <source>
        <dbReference type="SAM" id="MobiDB-lite"/>
    </source>
</evidence>
<feature type="chain" id="PRO_5037171447" evidence="2">
    <location>
        <begin position="26"/>
        <end position="267"/>
    </location>
</feature>
<dbReference type="AlphaFoldDB" id="A0A955RXG3"/>
<dbReference type="Proteomes" id="UP000699691">
    <property type="component" value="Unassembled WGS sequence"/>
</dbReference>
<protein>
    <submittedName>
        <fullName evidence="3">Uncharacterized protein</fullName>
    </submittedName>
</protein>
<organism evidence="3 4">
    <name type="scientific">candidate division WWE3 bacterium</name>
    <dbReference type="NCBI Taxonomy" id="2053526"/>
    <lineage>
        <taxon>Bacteria</taxon>
        <taxon>Katanobacteria</taxon>
    </lineage>
</organism>
<name>A0A955RXG3_UNCKA</name>
<comment type="caution">
    <text evidence="3">The sequence shown here is derived from an EMBL/GenBank/DDBJ whole genome shotgun (WGS) entry which is preliminary data.</text>
</comment>
<feature type="compositionally biased region" description="Polar residues" evidence="1">
    <location>
        <begin position="29"/>
        <end position="50"/>
    </location>
</feature>
<accession>A0A955RXG3</accession>
<evidence type="ECO:0000313" key="3">
    <source>
        <dbReference type="EMBL" id="MCA9398023.1"/>
    </source>
</evidence>
<evidence type="ECO:0000313" key="4">
    <source>
        <dbReference type="Proteomes" id="UP000699691"/>
    </source>
</evidence>
<reference evidence="3" key="2">
    <citation type="journal article" date="2021" name="Microbiome">
        <title>Successional dynamics and alternative stable states in a saline activated sludge microbial community over 9 years.</title>
        <authorList>
            <person name="Wang Y."/>
            <person name="Ye J."/>
            <person name="Ju F."/>
            <person name="Liu L."/>
            <person name="Boyd J.A."/>
            <person name="Deng Y."/>
            <person name="Parks D.H."/>
            <person name="Jiang X."/>
            <person name="Yin X."/>
            <person name="Woodcroft B.J."/>
            <person name="Tyson G.W."/>
            <person name="Hugenholtz P."/>
            <person name="Polz M.F."/>
            <person name="Zhang T."/>
        </authorList>
    </citation>
    <scope>NUCLEOTIDE SEQUENCE</scope>
    <source>
        <strain evidence="3">HKST-UBA02</strain>
    </source>
</reference>
<proteinExistence type="predicted"/>
<dbReference type="EMBL" id="JAGQKY010000246">
    <property type="protein sequence ID" value="MCA9398023.1"/>
    <property type="molecule type" value="Genomic_DNA"/>
</dbReference>
<reference evidence="3" key="1">
    <citation type="submission" date="2020-04" db="EMBL/GenBank/DDBJ databases">
        <authorList>
            <person name="Zhang T."/>
        </authorList>
    </citation>
    <scope>NUCLEOTIDE SEQUENCE</scope>
    <source>
        <strain evidence="3">HKST-UBA02</strain>
    </source>
</reference>
<gene>
    <name evidence="3" type="ORF">KC573_04290</name>
</gene>